<dbReference type="PATRIC" id="fig|1096930.3.peg.888"/>
<evidence type="ECO:0000256" key="4">
    <source>
        <dbReference type="ARBA" id="ARBA00023136"/>
    </source>
</evidence>
<comment type="subcellular location">
    <subcellularLocation>
        <location evidence="1">Membrane</location>
        <topology evidence="1">Multi-pass membrane protein</topology>
    </subcellularLocation>
</comment>
<name>T0HZC8_9SPHN</name>
<protein>
    <recommendedName>
        <fullName evidence="6">RDD domain-containing protein</fullName>
    </recommendedName>
</protein>
<keyword evidence="4 5" id="KW-0472">Membrane</keyword>
<keyword evidence="2 5" id="KW-0812">Transmembrane</keyword>
<evidence type="ECO:0000256" key="1">
    <source>
        <dbReference type="ARBA" id="ARBA00004141"/>
    </source>
</evidence>
<dbReference type="Proteomes" id="UP000015527">
    <property type="component" value="Unassembled WGS sequence"/>
</dbReference>
<gene>
    <name evidence="7" type="ORF">L284_04520</name>
</gene>
<dbReference type="InterPro" id="IPR010432">
    <property type="entry name" value="RDD"/>
</dbReference>
<dbReference type="EMBL" id="ATHL01000039">
    <property type="protein sequence ID" value="EQB18442.1"/>
    <property type="molecule type" value="Genomic_DNA"/>
</dbReference>
<feature type="transmembrane region" description="Helical" evidence="5">
    <location>
        <begin position="160"/>
        <end position="179"/>
    </location>
</feature>
<reference evidence="7 8" key="1">
    <citation type="journal article" date="2013" name="Genome Announc.">
        <title>Genome Sequence of Novosphingobium lindaniclasticum LE124T, Isolated from a Hexachlorocyclohexane Dumpsite.</title>
        <authorList>
            <person name="Saxena A."/>
            <person name="Nayyar N."/>
            <person name="Sangwan N."/>
            <person name="Kumari R."/>
            <person name="Khurana J.P."/>
            <person name="Lal R."/>
        </authorList>
    </citation>
    <scope>NUCLEOTIDE SEQUENCE [LARGE SCALE GENOMIC DNA]</scope>
    <source>
        <strain evidence="7 8">LE124</strain>
    </source>
</reference>
<dbReference type="PANTHER" id="PTHR38480:SF1">
    <property type="entry name" value="SLR0254 PROTEIN"/>
    <property type="match status" value="1"/>
</dbReference>
<dbReference type="eggNOG" id="COG1714">
    <property type="taxonomic scope" value="Bacteria"/>
</dbReference>
<sequence length="318" mass="35242">MSVVPTRYRRTARDRLLVTPEGISVPVAVASRGSRLGALMLDFLVILVLMGLTTWGLIAMAGGLVGIDRQLEQKNALGYALQFLVIVWMVAMFLFRNAYFLLFELGPRGATPGKRMVGIRIAARDGGRLTAEMVIARNLLRDIELFLPIVFIMQAGADSGMGWLAASGWLAIFLLMPLFNRDGLRAGDIIAGTWVLEQPRRKLEAAMSVGRASAQAVSFADDKAPRTAPARAGFRFEDAELAVYGEYELQALERVLRDGRAQSLESVYQTIARKIGRSDGWNDERAFLEDYYTQLRARLEAGMRMGRRKADKFSGTSE</sequence>
<dbReference type="GO" id="GO:0016020">
    <property type="term" value="C:membrane"/>
    <property type="evidence" value="ECO:0007669"/>
    <property type="project" value="UniProtKB-SubCell"/>
</dbReference>
<evidence type="ECO:0000313" key="7">
    <source>
        <dbReference type="EMBL" id="EQB18442.1"/>
    </source>
</evidence>
<accession>T0HZC8</accession>
<dbReference type="PANTHER" id="PTHR38480">
    <property type="entry name" value="SLR0254 PROTEIN"/>
    <property type="match status" value="1"/>
</dbReference>
<dbReference type="Pfam" id="PF06271">
    <property type="entry name" value="RDD"/>
    <property type="match status" value="1"/>
</dbReference>
<dbReference type="OrthoDB" id="9787732at2"/>
<feature type="transmembrane region" description="Helical" evidence="5">
    <location>
        <begin position="43"/>
        <end position="65"/>
    </location>
</feature>
<feature type="transmembrane region" description="Helical" evidence="5">
    <location>
        <begin position="77"/>
        <end position="95"/>
    </location>
</feature>
<evidence type="ECO:0000313" key="8">
    <source>
        <dbReference type="Proteomes" id="UP000015527"/>
    </source>
</evidence>
<dbReference type="AlphaFoldDB" id="T0HZC8"/>
<dbReference type="RefSeq" id="WP_021232863.1">
    <property type="nucleotide sequence ID" value="NZ_ATHL01000039.1"/>
</dbReference>
<evidence type="ECO:0000256" key="2">
    <source>
        <dbReference type="ARBA" id="ARBA00022692"/>
    </source>
</evidence>
<keyword evidence="3 5" id="KW-1133">Transmembrane helix</keyword>
<organism evidence="7 8">
    <name type="scientific">Novosphingobium lindaniclasticum LE124</name>
    <dbReference type="NCBI Taxonomy" id="1096930"/>
    <lineage>
        <taxon>Bacteria</taxon>
        <taxon>Pseudomonadati</taxon>
        <taxon>Pseudomonadota</taxon>
        <taxon>Alphaproteobacteria</taxon>
        <taxon>Sphingomonadales</taxon>
        <taxon>Sphingomonadaceae</taxon>
        <taxon>Novosphingobium</taxon>
    </lineage>
</organism>
<evidence type="ECO:0000256" key="3">
    <source>
        <dbReference type="ARBA" id="ARBA00022989"/>
    </source>
</evidence>
<evidence type="ECO:0000256" key="5">
    <source>
        <dbReference type="SAM" id="Phobius"/>
    </source>
</evidence>
<feature type="domain" description="RDD" evidence="6">
    <location>
        <begin position="29"/>
        <end position="192"/>
    </location>
</feature>
<keyword evidence="8" id="KW-1185">Reference proteome</keyword>
<proteinExistence type="predicted"/>
<evidence type="ECO:0000259" key="6">
    <source>
        <dbReference type="Pfam" id="PF06271"/>
    </source>
</evidence>
<comment type="caution">
    <text evidence="7">The sequence shown here is derived from an EMBL/GenBank/DDBJ whole genome shotgun (WGS) entry which is preliminary data.</text>
</comment>